<dbReference type="InterPro" id="IPR007694">
    <property type="entry name" value="DNA_helicase_DnaB-like_C"/>
</dbReference>
<dbReference type="Proteomes" id="UP000606889">
    <property type="component" value="Unassembled WGS sequence"/>
</dbReference>
<dbReference type="Pfam" id="PF03796">
    <property type="entry name" value="DnaB_C"/>
    <property type="match status" value="1"/>
</dbReference>
<evidence type="ECO:0000259" key="2">
    <source>
        <dbReference type="PROSITE" id="PS51199"/>
    </source>
</evidence>
<name>A0ABR7EH34_9FIRM</name>
<evidence type="ECO:0000313" key="4">
    <source>
        <dbReference type="Proteomes" id="UP000606889"/>
    </source>
</evidence>
<proteinExistence type="predicted"/>
<reference evidence="3 4" key="1">
    <citation type="submission" date="2020-08" db="EMBL/GenBank/DDBJ databases">
        <title>Genome public.</title>
        <authorList>
            <person name="Liu C."/>
            <person name="Sun Q."/>
        </authorList>
    </citation>
    <scope>NUCLEOTIDE SEQUENCE [LARGE SCALE GENOMIC DNA]</scope>
    <source>
        <strain evidence="3 4">NSJ-35</strain>
    </source>
</reference>
<dbReference type="PROSITE" id="PS51199">
    <property type="entry name" value="SF4_HELICASE"/>
    <property type="match status" value="1"/>
</dbReference>
<dbReference type="InterPro" id="IPR027417">
    <property type="entry name" value="P-loop_NTPase"/>
</dbReference>
<dbReference type="InterPro" id="IPR027032">
    <property type="entry name" value="Twinkle-like"/>
</dbReference>
<gene>
    <name evidence="3" type="ORF">H8S18_09035</name>
</gene>
<comment type="caution">
    <text evidence="3">The sequence shown here is derived from an EMBL/GenBank/DDBJ whole genome shotgun (WGS) entry which is preliminary data.</text>
</comment>
<dbReference type="PANTHER" id="PTHR12873:SF0">
    <property type="entry name" value="TWINKLE MTDNA HELICASE"/>
    <property type="match status" value="1"/>
</dbReference>
<keyword evidence="4" id="KW-1185">Reference proteome</keyword>
<evidence type="ECO:0000256" key="1">
    <source>
        <dbReference type="SAM" id="MobiDB-lite"/>
    </source>
</evidence>
<dbReference type="SMART" id="SM00382">
    <property type="entry name" value="AAA"/>
    <property type="match status" value="1"/>
</dbReference>
<feature type="region of interest" description="Disordered" evidence="1">
    <location>
        <begin position="351"/>
        <end position="384"/>
    </location>
</feature>
<organism evidence="3 4">
    <name type="scientific">Christensenella tenuis</name>
    <dbReference type="NCBI Taxonomy" id="2763033"/>
    <lineage>
        <taxon>Bacteria</taxon>
        <taxon>Bacillati</taxon>
        <taxon>Bacillota</taxon>
        <taxon>Clostridia</taxon>
        <taxon>Christensenellales</taxon>
        <taxon>Christensenellaceae</taxon>
        <taxon>Christensenella</taxon>
    </lineage>
</organism>
<dbReference type="PANTHER" id="PTHR12873">
    <property type="entry name" value="T7-LIKE MITOCHONDRIAL DNA HELICASE"/>
    <property type="match status" value="1"/>
</dbReference>
<evidence type="ECO:0000313" key="3">
    <source>
        <dbReference type="EMBL" id="MBC5648478.1"/>
    </source>
</evidence>
<dbReference type="InterPro" id="IPR003593">
    <property type="entry name" value="AAA+_ATPase"/>
</dbReference>
<dbReference type="Gene3D" id="3.40.50.300">
    <property type="entry name" value="P-loop containing nucleotide triphosphate hydrolases"/>
    <property type="match status" value="1"/>
</dbReference>
<feature type="domain" description="SF4 helicase" evidence="2">
    <location>
        <begin position="68"/>
        <end position="340"/>
    </location>
</feature>
<dbReference type="SUPFAM" id="SSF52540">
    <property type="entry name" value="P-loop containing nucleoside triphosphate hydrolases"/>
    <property type="match status" value="1"/>
</dbReference>
<protein>
    <submittedName>
        <fullName evidence="3">AAA family ATPase</fullName>
    </submittedName>
</protein>
<accession>A0ABR7EH34</accession>
<dbReference type="EMBL" id="JACOON010000004">
    <property type="protein sequence ID" value="MBC5648478.1"/>
    <property type="molecule type" value="Genomic_DNA"/>
</dbReference>
<dbReference type="RefSeq" id="WP_186857981.1">
    <property type="nucleotide sequence ID" value="NZ_JACOON010000004.1"/>
</dbReference>
<sequence length="384" mass="43849">MTRDEYFQLKQKYANAGFENMTDAEMSEFVSYSNTFAKLLDTVSLFGGDALNPKPRMFYRMKHIRQADRSKIVSVKSGLNGVDGRIHGFNKGELSIVSGTNGSGKSTWLSQIALEAATQGFSSVIFSGELRAPRVKEWLMLQAAGRDSLVQDGWMYHVESSAREKIENWMDEKIYVYNNDFGLAVKQIMKALEFFTLIMDVDVIVLDNLMSMDLREYPGDKYEKQTALTMELSNFAKKRNVHIFFVCHPRKSMGLLRKEDISGTADITNAADNVLIVHRVNNDFKNRTMDFFKWKADAAIYNCSNVVEICKNRDLGVQDVFAESYFDQPSKLFLNYRDEYRHYGWEPEKEEWTGETPFDNGKHDDGGKAAETGEDQGDRLEASV</sequence>